<proteinExistence type="predicted"/>
<dbReference type="Proteomes" id="UP000305906">
    <property type="component" value="Unassembled WGS sequence"/>
</dbReference>
<dbReference type="Pfam" id="PF14082">
    <property type="entry name" value="SduA_C"/>
    <property type="match status" value="1"/>
</dbReference>
<name>A0A5R9FVU4_9ACTN</name>
<feature type="domain" description="Shedu protein SduA C-terminal" evidence="1">
    <location>
        <begin position="501"/>
        <end position="680"/>
    </location>
</feature>
<dbReference type="EMBL" id="VBZC01000010">
    <property type="protein sequence ID" value="TLS46050.1"/>
    <property type="molecule type" value="Genomic_DNA"/>
</dbReference>
<dbReference type="InterPro" id="IPR025359">
    <property type="entry name" value="SduA_C"/>
</dbReference>
<dbReference type="RefSeq" id="WP_138044917.1">
    <property type="nucleotide sequence ID" value="NZ_VBZC01000010.1"/>
</dbReference>
<reference evidence="3 4" key="1">
    <citation type="submission" date="2019-05" db="EMBL/GenBank/DDBJ databases">
        <title>Streptomyces sp. NEAU-C151, a novel actinomycete isolated from soil.</title>
        <authorList>
            <person name="Han L."/>
            <person name="Jiang H."/>
        </authorList>
    </citation>
    <scope>NUCLEOTIDE SEQUENCE [LARGE SCALE GENOMIC DNA]</scope>
    <source>
        <strain evidence="3 4">NEAU-C151</strain>
    </source>
</reference>
<accession>A0A5R9FVU4</accession>
<evidence type="ECO:0000259" key="2">
    <source>
        <dbReference type="Pfam" id="PF18860"/>
    </source>
</evidence>
<organism evidence="3 4">
    <name type="scientific">Streptomyces montanus</name>
    <dbReference type="NCBI Taxonomy" id="2580423"/>
    <lineage>
        <taxon>Bacteria</taxon>
        <taxon>Bacillati</taxon>
        <taxon>Actinomycetota</taxon>
        <taxon>Actinomycetes</taxon>
        <taxon>Kitasatosporales</taxon>
        <taxon>Streptomycetaceae</taxon>
        <taxon>Streptomyces</taxon>
    </lineage>
</organism>
<evidence type="ECO:0000313" key="4">
    <source>
        <dbReference type="Proteomes" id="UP000305906"/>
    </source>
</evidence>
<keyword evidence="4" id="KW-1185">Reference proteome</keyword>
<gene>
    <name evidence="3" type="ORF">FE633_10875</name>
</gene>
<evidence type="ECO:0000259" key="1">
    <source>
        <dbReference type="Pfam" id="PF14082"/>
    </source>
</evidence>
<dbReference type="InterPro" id="IPR041427">
    <property type="entry name" value="AbiJ-NTD3"/>
</dbReference>
<dbReference type="AlphaFoldDB" id="A0A5R9FVU4"/>
<evidence type="ECO:0000313" key="3">
    <source>
        <dbReference type="EMBL" id="TLS46050.1"/>
    </source>
</evidence>
<protein>
    <submittedName>
        <fullName evidence="3">DUF4263 domain-containing protein</fullName>
    </submittedName>
</protein>
<comment type="caution">
    <text evidence="3">The sequence shown here is derived from an EMBL/GenBank/DDBJ whole genome shotgun (WGS) entry which is preliminary data.</text>
</comment>
<sequence length="690" mass="76913">MTQFAASPAPQSTQSTQRITTLTRRDIFDYLSGEGAPWWGRLDEIDFLGSLYDLDRLASTDSRYTTAREDIIKHRVDNPLDWDDDWVFEYPPFQLHEGPDEVLLAFLARLVHPEVQPDVDRASQQVAKLNRLLGPDGWTLRAFKFISGRPVYAPAPAPTTGPLVSLPLDDDDTGKLDLVLGQTCSLLDRDGEEVARDLLRPTVLTLRRDGGFYHPIPGDGWTDATYEAVLTVPSVLLPAFTEAVINAVWQRLEGVLTRLQRADVQSLVVEGDMGPLPAVSPDWRDQTAEPDLPVLRGFRIGLQTTEFDVTAQDFSDLEIRDQDQGLPYFYDTRGSRLITDFLLDDRQRVATLCNVTLINKDGVLSPRIKLWKKDKSKAAKTAATEAIPGTEAPQIVKALVDTSDAHESFWKVIRFLESCVGLDIPDSSLRLVVGDEAELARLLADQDRTTLLEAVRAAVGGALTEEDIRLISNRKAQLQRFDRLLNDPEFFQQERAQVAGPEAVWQGFFEKNSWIFGYGLTFVACGPYDDGKLERITTGANIFAGAGKRSDAVMRSRGFISSLLFCEIKTHLTSLLASAPYRAPDVYQVSKEVVGAVAQVQKTAYKAQQLVSGQLHRQFRDDGAPTGIEVSTVRPRQVLVIGSLSEFTDGGAANPEKITSFEQYRRSIQDVEVITFDELYERACFIVQDR</sequence>
<dbReference type="Pfam" id="PF18860">
    <property type="entry name" value="AbiJ_NTD3"/>
    <property type="match status" value="1"/>
</dbReference>
<feature type="domain" description="AbiJ-NTD3" evidence="2">
    <location>
        <begin position="18"/>
        <end position="154"/>
    </location>
</feature>